<evidence type="ECO:0000313" key="1">
    <source>
        <dbReference type="EMBL" id="KAJ1204409.1"/>
    </source>
</evidence>
<dbReference type="Proteomes" id="UP001066276">
    <property type="component" value="Chromosome 2_1"/>
</dbReference>
<proteinExistence type="predicted"/>
<sequence length="159" mass="17436">MCLQERRALEGFTMASRSHRLVYKLAELGATRPQYSVSIYAKPGAQRDKALPDGLHTIVDSTCEDIPESMNAGALVNFLGPGKEGSRHIPLLAQQPTSAHKQGRPSLSWPPALSLLWPSPLGHRDTEEQQDMLGGLRKQAPQRLALQAKPSPRVLQPCL</sequence>
<comment type="caution">
    <text evidence="1">The sequence shown here is derived from an EMBL/GenBank/DDBJ whole genome shotgun (WGS) entry which is preliminary data.</text>
</comment>
<evidence type="ECO:0000313" key="2">
    <source>
        <dbReference type="Proteomes" id="UP001066276"/>
    </source>
</evidence>
<accession>A0AAV7VRU9</accession>
<protein>
    <submittedName>
        <fullName evidence="1">Uncharacterized protein</fullName>
    </submittedName>
</protein>
<gene>
    <name evidence="1" type="ORF">NDU88_008187</name>
</gene>
<keyword evidence="2" id="KW-1185">Reference proteome</keyword>
<dbReference type="EMBL" id="JANPWB010000003">
    <property type="protein sequence ID" value="KAJ1204409.1"/>
    <property type="molecule type" value="Genomic_DNA"/>
</dbReference>
<name>A0AAV7VRU9_PLEWA</name>
<reference evidence="1" key="1">
    <citation type="journal article" date="2022" name="bioRxiv">
        <title>Sequencing and chromosome-scale assembly of the giantPleurodeles waltlgenome.</title>
        <authorList>
            <person name="Brown T."/>
            <person name="Elewa A."/>
            <person name="Iarovenko S."/>
            <person name="Subramanian E."/>
            <person name="Araus A.J."/>
            <person name="Petzold A."/>
            <person name="Susuki M."/>
            <person name="Suzuki K.-i.T."/>
            <person name="Hayashi T."/>
            <person name="Toyoda A."/>
            <person name="Oliveira C."/>
            <person name="Osipova E."/>
            <person name="Leigh N.D."/>
            <person name="Simon A."/>
            <person name="Yun M.H."/>
        </authorList>
    </citation>
    <scope>NUCLEOTIDE SEQUENCE</scope>
    <source>
        <strain evidence="1">20211129_DDA</strain>
        <tissue evidence="1">Liver</tissue>
    </source>
</reference>
<dbReference type="AlphaFoldDB" id="A0AAV7VRU9"/>
<organism evidence="1 2">
    <name type="scientific">Pleurodeles waltl</name>
    <name type="common">Iberian ribbed newt</name>
    <dbReference type="NCBI Taxonomy" id="8319"/>
    <lineage>
        <taxon>Eukaryota</taxon>
        <taxon>Metazoa</taxon>
        <taxon>Chordata</taxon>
        <taxon>Craniata</taxon>
        <taxon>Vertebrata</taxon>
        <taxon>Euteleostomi</taxon>
        <taxon>Amphibia</taxon>
        <taxon>Batrachia</taxon>
        <taxon>Caudata</taxon>
        <taxon>Salamandroidea</taxon>
        <taxon>Salamandridae</taxon>
        <taxon>Pleurodelinae</taxon>
        <taxon>Pleurodeles</taxon>
    </lineage>
</organism>